<keyword evidence="3" id="KW-1185">Reference proteome</keyword>
<sequence>MLKNFYFCICHIYNLLRCCFNVFVCQFSPRISYNAILCSPITYVQNLGRFSSSFPCQFSLQTQSLGLGKKQEFKDVPEGCGNQLRWVKERSSIGSENHPLFIQNHETKKDLGPEITTPSSF</sequence>
<protein>
    <submittedName>
        <fullName evidence="2">Uncharacterized protein</fullName>
    </submittedName>
</protein>
<dbReference type="EMBL" id="JAYMYQ010000007">
    <property type="protein sequence ID" value="KAK7320449.1"/>
    <property type="molecule type" value="Genomic_DNA"/>
</dbReference>
<gene>
    <name evidence="2" type="ORF">VNO77_29931</name>
</gene>
<organism evidence="2 3">
    <name type="scientific">Canavalia gladiata</name>
    <name type="common">Sword bean</name>
    <name type="synonym">Dolichos gladiatus</name>
    <dbReference type="NCBI Taxonomy" id="3824"/>
    <lineage>
        <taxon>Eukaryota</taxon>
        <taxon>Viridiplantae</taxon>
        <taxon>Streptophyta</taxon>
        <taxon>Embryophyta</taxon>
        <taxon>Tracheophyta</taxon>
        <taxon>Spermatophyta</taxon>
        <taxon>Magnoliopsida</taxon>
        <taxon>eudicotyledons</taxon>
        <taxon>Gunneridae</taxon>
        <taxon>Pentapetalae</taxon>
        <taxon>rosids</taxon>
        <taxon>fabids</taxon>
        <taxon>Fabales</taxon>
        <taxon>Fabaceae</taxon>
        <taxon>Papilionoideae</taxon>
        <taxon>50 kb inversion clade</taxon>
        <taxon>NPAAA clade</taxon>
        <taxon>indigoferoid/millettioid clade</taxon>
        <taxon>Phaseoleae</taxon>
        <taxon>Canavalia</taxon>
    </lineage>
</organism>
<feature type="region of interest" description="Disordered" evidence="1">
    <location>
        <begin position="102"/>
        <end position="121"/>
    </location>
</feature>
<name>A0AAN9Q426_CANGL</name>
<proteinExistence type="predicted"/>
<evidence type="ECO:0000313" key="2">
    <source>
        <dbReference type="EMBL" id="KAK7320449.1"/>
    </source>
</evidence>
<accession>A0AAN9Q426</accession>
<dbReference type="AlphaFoldDB" id="A0AAN9Q426"/>
<dbReference type="Proteomes" id="UP001367508">
    <property type="component" value="Unassembled WGS sequence"/>
</dbReference>
<comment type="caution">
    <text evidence="2">The sequence shown here is derived from an EMBL/GenBank/DDBJ whole genome shotgun (WGS) entry which is preliminary data.</text>
</comment>
<reference evidence="2 3" key="1">
    <citation type="submission" date="2024-01" db="EMBL/GenBank/DDBJ databases">
        <title>The genomes of 5 underutilized Papilionoideae crops provide insights into root nodulation and disease resistanc.</title>
        <authorList>
            <person name="Jiang F."/>
        </authorList>
    </citation>
    <scope>NUCLEOTIDE SEQUENCE [LARGE SCALE GENOMIC DNA]</scope>
    <source>
        <strain evidence="2">LVBAO_FW01</strain>
        <tissue evidence="2">Leaves</tissue>
    </source>
</reference>
<evidence type="ECO:0000313" key="3">
    <source>
        <dbReference type="Proteomes" id="UP001367508"/>
    </source>
</evidence>
<evidence type="ECO:0000256" key="1">
    <source>
        <dbReference type="SAM" id="MobiDB-lite"/>
    </source>
</evidence>